<dbReference type="RefSeq" id="WP_271633527.1">
    <property type="nucleotide sequence ID" value="NZ_CP094970.1"/>
</dbReference>
<dbReference type="EC" id="2.3.1.-" evidence="2"/>
<dbReference type="GO" id="GO:0016747">
    <property type="term" value="F:acyltransferase activity, transferring groups other than amino-acyl groups"/>
    <property type="evidence" value="ECO:0007669"/>
    <property type="project" value="InterPro"/>
</dbReference>
<dbReference type="Proteomes" id="UP001164390">
    <property type="component" value="Chromosome"/>
</dbReference>
<dbReference type="PROSITE" id="PS51186">
    <property type="entry name" value="GNAT"/>
    <property type="match status" value="1"/>
</dbReference>
<evidence type="ECO:0000313" key="2">
    <source>
        <dbReference type="EMBL" id="UYM04769.1"/>
    </source>
</evidence>
<reference evidence="2" key="1">
    <citation type="submission" date="2022-01" db="EMBL/GenBank/DDBJ databases">
        <title>Nocardioidaceae gen. sp. A5X3R13.</title>
        <authorList>
            <person name="Lopez Marin M.A."/>
            <person name="Uhlik O."/>
        </authorList>
    </citation>
    <scope>NUCLEOTIDE SEQUENCE</scope>
    <source>
        <strain evidence="2">A5X3R13</strain>
    </source>
</reference>
<proteinExistence type="predicted"/>
<evidence type="ECO:0000313" key="3">
    <source>
        <dbReference type="Proteomes" id="UP001164390"/>
    </source>
</evidence>
<dbReference type="SUPFAM" id="SSF55729">
    <property type="entry name" value="Acyl-CoA N-acyltransferases (Nat)"/>
    <property type="match status" value="1"/>
</dbReference>
<dbReference type="InterPro" id="IPR016181">
    <property type="entry name" value="Acyl_CoA_acyltransferase"/>
</dbReference>
<dbReference type="KEGG" id="sgrg:L0C25_19865"/>
<dbReference type="EMBL" id="CP094970">
    <property type="protein sequence ID" value="UYM04769.1"/>
    <property type="molecule type" value="Genomic_DNA"/>
</dbReference>
<sequence>MISLPSTPQLRWPTTDVRTSYLTGEQADCLLRTTDTDWLGAASDDFDGFVEVRRGIRTRWGVPSTVYWYTAGEHYLGTLVIRHELTPELHETGGHIGYHVVAPWRRQGHATRMLAAGLSHCRELGLDRALLTCTPDNEPSRRVILANGGVADGHAGGEDRFWITIGSGDERN</sequence>
<gene>
    <name evidence="2" type="ORF">L0C25_19865</name>
</gene>
<evidence type="ECO:0000259" key="1">
    <source>
        <dbReference type="PROSITE" id="PS51186"/>
    </source>
</evidence>
<protein>
    <submittedName>
        <fullName evidence="2">GNAT family N-acetyltransferase</fullName>
        <ecNumber evidence="2">2.3.1.-</ecNumber>
    </submittedName>
</protein>
<keyword evidence="3" id="KW-1185">Reference proteome</keyword>
<dbReference type="InterPro" id="IPR000182">
    <property type="entry name" value="GNAT_dom"/>
</dbReference>
<dbReference type="Gene3D" id="3.40.630.30">
    <property type="match status" value="1"/>
</dbReference>
<dbReference type="Pfam" id="PF13302">
    <property type="entry name" value="Acetyltransf_3"/>
    <property type="match status" value="1"/>
</dbReference>
<dbReference type="PANTHER" id="PTHR39173">
    <property type="entry name" value="ACETYLTRANSFERASE"/>
    <property type="match status" value="1"/>
</dbReference>
<dbReference type="AlphaFoldDB" id="A0AA46YKN4"/>
<feature type="domain" description="N-acetyltransferase" evidence="1">
    <location>
        <begin position="36"/>
        <end position="166"/>
    </location>
</feature>
<dbReference type="PANTHER" id="PTHR39173:SF1">
    <property type="entry name" value="ACETYLTRANSFERASE"/>
    <property type="match status" value="1"/>
</dbReference>
<organism evidence="2 3">
    <name type="scientific">Solicola gregarius</name>
    <dbReference type="NCBI Taxonomy" id="2908642"/>
    <lineage>
        <taxon>Bacteria</taxon>
        <taxon>Bacillati</taxon>
        <taxon>Actinomycetota</taxon>
        <taxon>Actinomycetes</taxon>
        <taxon>Propionibacteriales</taxon>
        <taxon>Nocardioidaceae</taxon>
        <taxon>Solicola</taxon>
    </lineage>
</organism>
<accession>A0AA46YKN4</accession>
<keyword evidence="2" id="KW-0012">Acyltransferase</keyword>
<name>A0AA46YKN4_9ACTN</name>
<keyword evidence="2" id="KW-0808">Transferase</keyword>